<dbReference type="Gene3D" id="1.10.490.10">
    <property type="entry name" value="Globins"/>
    <property type="match status" value="1"/>
</dbReference>
<accession>A0A7C4BB10</accession>
<protein>
    <recommendedName>
        <fullName evidence="1">Globin-sensor domain-containing protein</fullName>
    </recommendedName>
</protein>
<dbReference type="GO" id="GO:0020037">
    <property type="term" value="F:heme binding"/>
    <property type="evidence" value="ECO:0007669"/>
    <property type="project" value="InterPro"/>
</dbReference>
<dbReference type="GO" id="GO:0019825">
    <property type="term" value="F:oxygen binding"/>
    <property type="evidence" value="ECO:0007669"/>
    <property type="project" value="InterPro"/>
</dbReference>
<dbReference type="Pfam" id="PF11563">
    <property type="entry name" value="Protoglobin"/>
    <property type="match status" value="1"/>
</dbReference>
<feature type="domain" description="Globin-sensor" evidence="1">
    <location>
        <begin position="29"/>
        <end position="144"/>
    </location>
</feature>
<comment type="caution">
    <text evidence="2">The sequence shown here is derived from an EMBL/GenBank/DDBJ whole genome shotgun (WGS) entry which is preliminary data.</text>
</comment>
<proteinExistence type="predicted"/>
<gene>
    <name evidence="2" type="ORF">ENV17_08475</name>
</gene>
<dbReference type="InterPro" id="IPR012292">
    <property type="entry name" value="Globin/Proto"/>
</dbReference>
<organism evidence="2">
    <name type="scientific">Thermofilum pendens</name>
    <dbReference type="NCBI Taxonomy" id="2269"/>
    <lineage>
        <taxon>Archaea</taxon>
        <taxon>Thermoproteota</taxon>
        <taxon>Thermoprotei</taxon>
        <taxon>Thermofilales</taxon>
        <taxon>Thermofilaceae</taxon>
        <taxon>Thermofilum</taxon>
    </lineage>
</organism>
<dbReference type="EMBL" id="DTFI01000254">
    <property type="protein sequence ID" value="HGI44402.1"/>
    <property type="molecule type" value="Genomic_DNA"/>
</dbReference>
<evidence type="ECO:0000259" key="1">
    <source>
        <dbReference type="Pfam" id="PF11563"/>
    </source>
</evidence>
<name>A0A7C4BB10_THEPE</name>
<dbReference type="InterPro" id="IPR044398">
    <property type="entry name" value="Globin-sensor_dom"/>
</dbReference>
<sequence>MSGASVKSGAAEREKPIGSVLISNCERFSSLFGITDDVKRMLRELSKNILARKGEIVAKALDLAMRDYEVSEALERAGLDEKKAKRFFEYWFTTVFQGNYDERHCLDIARIGLMLVRGGLPSTFLSTLVSAFLAETLETMGGDPKYASAMARAFGWNLAMMTLSYEILRERIFWKATGIHEEVYERLISIYSKRLMKELVEELKAHYFVMI</sequence>
<dbReference type="AlphaFoldDB" id="A0A7C4BB10"/>
<evidence type="ECO:0000313" key="2">
    <source>
        <dbReference type="EMBL" id="HGI44402.1"/>
    </source>
</evidence>
<reference evidence="2" key="1">
    <citation type="journal article" date="2020" name="mSystems">
        <title>Genome- and Community-Level Interaction Insights into Carbon Utilization and Element Cycling Functions of Hydrothermarchaeota in Hydrothermal Sediment.</title>
        <authorList>
            <person name="Zhou Z."/>
            <person name="Liu Y."/>
            <person name="Xu W."/>
            <person name="Pan J."/>
            <person name="Luo Z.H."/>
            <person name="Li M."/>
        </authorList>
    </citation>
    <scope>NUCLEOTIDE SEQUENCE [LARGE SCALE GENOMIC DNA]</scope>
    <source>
        <strain evidence="2">SpSt-735</strain>
    </source>
</reference>